<reference evidence="2" key="1">
    <citation type="submission" date="2023-05" db="EMBL/GenBank/DDBJ databases">
        <authorList>
            <person name="Zhang X."/>
        </authorList>
    </citation>
    <scope>NUCLEOTIDE SEQUENCE</scope>
    <source>
        <strain evidence="2">YF14B1</strain>
    </source>
</reference>
<dbReference type="Proteomes" id="UP001241110">
    <property type="component" value="Unassembled WGS sequence"/>
</dbReference>
<accession>A0AAE3QV90</accession>
<dbReference type="Pfam" id="PF07607">
    <property type="entry name" value="DUF1570"/>
    <property type="match status" value="1"/>
</dbReference>
<protein>
    <submittedName>
        <fullName evidence="2">DUF1570 domain-containing protein</fullName>
    </submittedName>
</protein>
<evidence type="ECO:0000313" key="3">
    <source>
        <dbReference type="Proteomes" id="UP001241110"/>
    </source>
</evidence>
<name>A0AAE3QV90_9BACT</name>
<evidence type="ECO:0000313" key="2">
    <source>
        <dbReference type="EMBL" id="MDJ1483429.1"/>
    </source>
</evidence>
<organism evidence="2 3">
    <name type="scientific">Xanthocytophaga flava</name>
    <dbReference type="NCBI Taxonomy" id="3048013"/>
    <lineage>
        <taxon>Bacteria</taxon>
        <taxon>Pseudomonadati</taxon>
        <taxon>Bacteroidota</taxon>
        <taxon>Cytophagia</taxon>
        <taxon>Cytophagales</taxon>
        <taxon>Rhodocytophagaceae</taxon>
        <taxon>Xanthocytophaga</taxon>
    </lineage>
</organism>
<dbReference type="InterPro" id="IPR011464">
    <property type="entry name" value="DUF1570"/>
</dbReference>
<dbReference type="AlphaFoldDB" id="A0AAE3QV90"/>
<evidence type="ECO:0000259" key="1">
    <source>
        <dbReference type="Pfam" id="PF07607"/>
    </source>
</evidence>
<gene>
    <name evidence="2" type="ORF">QNI16_23215</name>
</gene>
<dbReference type="EMBL" id="JASJOS010000011">
    <property type="protein sequence ID" value="MDJ1483429.1"/>
    <property type="molecule type" value="Genomic_DNA"/>
</dbReference>
<proteinExistence type="predicted"/>
<sequence>MSVAMIVTKFCNHVLGILCIALSLGAAPVGVYSHPSLPFEKIQIKSKKPNSPTVELLTHECQLDPLTQSKIYRGIQFQYDFYAQHLGYDFSSNLVVRIRIFRDADTYRAFIDANYPHIPKTWIGVYLSGVNEILVSMEKDEDAFYKNIFHETSHLLLTDKVKNCPNWLNEGLAEYFEFMDIEGEEVVIHPQVIKDTRIKNWLSNHRMPDLLSSISMTNKEWNFNDNVSETDEPRTLGWSIAYFMMSNQQGQDCIKGLLSHLAKNARDTQASVQAIDMSYPGGSKKLVQDWKEWIPKEHLNHEYLVSPEENQTQTALINE</sequence>
<feature type="domain" description="DUF1570" evidence="1">
    <location>
        <begin position="149"/>
        <end position="249"/>
    </location>
</feature>
<dbReference type="RefSeq" id="WP_313983255.1">
    <property type="nucleotide sequence ID" value="NZ_JASJOS010000011.1"/>
</dbReference>
<comment type="caution">
    <text evidence="2">The sequence shown here is derived from an EMBL/GenBank/DDBJ whole genome shotgun (WGS) entry which is preliminary data.</text>
</comment>